<feature type="compositionally biased region" description="Polar residues" evidence="1">
    <location>
        <begin position="1"/>
        <end position="16"/>
    </location>
</feature>
<proteinExistence type="predicted"/>
<comment type="caution">
    <text evidence="2">The sequence shown here is derived from an EMBL/GenBank/DDBJ whole genome shotgun (WGS) entry which is preliminary data.</text>
</comment>
<reference evidence="2 3" key="1">
    <citation type="submission" date="2022-04" db="EMBL/GenBank/DDBJ databases">
        <title>Positive selection, recombination, and allopatry shape intraspecific diversity of widespread and dominant cyanobacteria.</title>
        <authorList>
            <person name="Wei J."/>
            <person name="Shu W."/>
            <person name="Hu C."/>
        </authorList>
    </citation>
    <scope>NUCLEOTIDE SEQUENCE [LARGE SCALE GENOMIC DNA]</scope>
    <source>
        <strain evidence="2 3">AS-A4</strain>
    </source>
</reference>
<organism evidence="2 3">
    <name type="scientific">Stenomitos frigidus AS-A4</name>
    <dbReference type="NCBI Taxonomy" id="2933935"/>
    <lineage>
        <taxon>Bacteria</taxon>
        <taxon>Bacillati</taxon>
        <taxon>Cyanobacteriota</taxon>
        <taxon>Cyanophyceae</taxon>
        <taxon>Leptolyngbyales</taxon>
        <taxon>Leptolyngbyaceae</taxon>
        <taxon>Stenomitos</taxon>
    </lineage>
</organism>
<feature type="region of interest" description="Disordered" evidence="1">
    <location>
        <begin position="1"/>
        <end position="77"/>
    </location>
</feature>
<name>A0ABV0KE11_9CYAN</name>
<dbReference type="RefSeq" id="WP_190450425.1">
    <property type="nucleotide sequence ID" value="NZ_JAMPLM010000002.1"/>
</dbReference>
<feature type="compositionally biased region" description="Basic and acidic residues" evidence="1">
    <location>
        <begin position="44"/>
        <end position="54"/>
    </location>
</feature>
<accession>A0ABV0KE11</accession>
<evidence type="ECO:0000313" key="2">
    <source>
        <dbReference type="EMBL" id="MEP1057468.1"/>
    </source>
</evidence>
<dbReference type="Proteomes" id="UP001476950">
    <property type="component" value="Unassembled WGS sequence"/>
</dbReference>
<feature type="compositionally biased region" description="Polar residues" evidence="1">
    <location>
        <begin position="55"/>
        <end position="77"/>
    </location>
</feature>
<protein>
    <submittedName>
        <fullName evidence="2">Uncharacterized protein</fullName>
    </submittedName>
</protein>
<dbReference type="EMBL" id="JAMPLM010000002">
    <property type="protein sequence ID" value="MEP1057468.1"/>
    <property type="molecule type" value="Genomic_DNA"/>
</dbReference>
<gene>
    <name evidence="2" type="ORF">NDI38_03400</name>
</gene>
<evidence type="ECO:0000313" key="3">
    <source>
        <dbReference type="Proteomes" id="UP001476950"/>
    </source>
</evidence>
<feature type="compositionally biased region" description="Basic residues" evidence="1">
    <location>
        <begin position="18"/>
        <end position="31"/>
    </location>
</feature>
<evidence type="ECO:0000256" key="1">
    <source>
        <dbReference type="SAM" id="MobiDB-lite"/>
    </source>
</evidence>
<keyword evidence="3" id="KW-1185">Reference proteome</keyword>
<sequence>MTTSANPKESYNKGINRQQRKKERSKPRSRRSLPVFTTALEPNVKSETDKERQTDGMSMTAAATSSFLYPQHQRGQV</sequence>